<feature type="compositionally biased region" description="Low complexity" evidence="2">
    <location>
        <begin position="11"/>
        <end position="28"/>
    </location>
</feature>
<feature type="region of interest" description="Disordered" evidence="2">
    <location>
        <begin position="1"/>
        <end position="69"/>
    </location>
</feature>
<keyword evidence="1" id="KW-0547">Nucleotide-binding</keyword>
<dbReference type="InterPro" id="IPR027417">
    <property type="entry name" value="P-loop_NTPase"/>
</dbReference>
<organism evidence="5 6">
    <name type="scientific">[Myrmecia] bisecta</name>
    <dbReference type="NCBI Taxonomy" id="41462"/>
    <lineage>
        <taxon>Eukaryota</taxon>
        <taxon>Viridiplantae</taxon>
        <taxon>Chlorophyta</taxon>
        <taxon>core chlorophytes</taxon>
        <taxon>Trebouxiophyceae</taxon>
        <taxon>Trebouxiales</taxon>
        <taxon>Trebouxiaceae</taxon>
        <taxon>Myrmecia</taxon>
    </lineage>
</organism>
<name>A0AAW1R7T5_9CHLO</name>
<evidence type="ECO:0000256" key="2">
    <source>
        <dbReference type="SAM" id="MobiDB-lite"/>
    </source>
</evidence>
<dbReference type="InterPro" id="IPR030379">
    <property type="entry name" value="G_SEPTIN_dom"/>
</dbReference>
<keyword evidence="1" id="KW-0342">GTP-binding</keyword>
<dbReference type="AlphaFoldDB" id="A0AAW1R7T5"/>
<dbReference type="Proteomes" id="UP001489004">
    <property type="component" value="Unassembled WGS sequence"/>
</dbReference>
<sequence length="470" mass="52549">MSTSQQQPGRAAGQLALSTAGSGSGSLSDTAVLAHQPQAPADAETTSTSGNGVPLATVSDILGPSRPRPTKQWRRKFVKIMVVGDAGLGKTTLIRSLLSVPGQHIPLHDGSETSHAQFRRDPESLCSTIEWKDEVDKVLWVYKVQDTPGYGDNLNVWDNICTMLAYVERQNEMWLAVEQDKRRAHDLSDLDDPRIDLCLFCIPAHRLRAVDLRFMVELGKVVPILPIITKADTMTIREAAAYRTEVYNKLQNPVTPGCKALSGVVGPVNVVPFDDATLERSGLRPQQHMPPFLVVCSNEVSQEKLAQEPPLFWPERTYPWGTSEAFNPEHSDLLLLRTLLLKEACEELSAAKRTRYQHWRTRRLSKRNFRRGFRRGILIPLFPIAAGFIAAAIMGISPKQVVQRLSQNISRDRQFEEQMAAPRRSTDHAEQLQHAKEFKAEAETVAAEAVMQEVAQPKPREKKPKFLGLF</sequence>
<dbReference type="SUPFAM" id="SSF52540">
    <property type="entry name" value="P-loop containing nucleoside triphosphate hydrolases"/>
    <property type="match status" value="1"/>
</dbReference>
<reference evidence="5 6" key="1">
    <citation type="journal article" date="2024" name="Nat. Commun.">
        <title>Phylogenomics reveals the evolutionary origins of lichenization in chlorophyte algae.</title>
        <authorList>
            <person name="Puginier C."/>
            <person name="Libourel C."/>
            <person name="Otte J."/>
            <person name="Skaloud P."/>
            <person name="Haon M."/>
            <person name="Grisel S."/>
            <person name="Petersen M."/>
            <person name="Berrin J.G."/>
            <person name="Delaux P.M."/>
            <person name="Dal Grande F."/>
            <person name="Keller J."/>
        </authorList>
    </citation>
    <scope>NUCLEOTIDE SEQUENCE [LARGE SCALE GENOMIC DNA]</scope>
    <source>
        <strain evidence="5 6">SAG 2043</strain>
    </source>
</reference>
<evidence type="ECO:0000256" key="3">
    <source>
        <dbReference type="SAM" id="Phobius"/>
    </source>
</evidence>
<dbReference type="PROSITE" id="PS51719">
    <property type="entry name" value="G_SEPTIN"/>
    <property type="match status" value="1"/>
</dbReference>
<dbReference type="Gene3D" id="3.40.50.300">
    <property type="entry name" value="P-loop containing nucleotide triphosphate hydrolases"/>
    <property type="match status" value="1"/>
</dbReference>
<feature type="domain" description="Septin-type G" evidence="4">
    <location>
        <begin position="74"/>
        <end position="366"/>
    </location>
</feature>
<keyword evidence="3" id="KW-0812">Transmembrane</keyword>
<keyword evidence="3" id="KW-0472">Membrane</keyword>
<comment type="similarity">
    <text evidence="1">Belongs to the TRAFAC class TrmE-Era-EngA-EngB-Septin-like GTPase superfamily. Septin GTPase family.</text>
</comment>
<accession>A0AAW1R7T5</accession>
<feature type="transmembrane region" description="Helical" evidence="3">
    <location>
        <begin position="376"/>
        <end position="396"/>
    </location>
</feature>
<dbReference type="PANTHER" id="PTHR18884">
    <property type="entry name" value="SEPTIN"/>
    <property type="match status" value="1"/>
</dbReference>
<evidence type="ECO:0000259" key="4">
    <source>
        <dbReference type="PROSITE" id="PS51719"/>
    </source>
</evidence>
<keyword evidence="6" id="KW-1185">Reference proteome</keyword>
<evidence type="ECO:0000256" key="1">
    <source>
        <dbReference type="RuleBase" id="RU004560"/>
    </source>
</evidence>
<gene>
    <name evidence="5" type="ORF">WJX72_008171</name>
</gene>
<comment type="caution">
    <text evidence="5">The sequence shown here is derived from an EMBL/GenBank/DDBJ whole genome shotgun (WGS) entry which is preliminary data.</text>
</comment>
<dbReference type="EMBL" id="JALJOR010000001">
    <property type="protein sequence ID" value="KAK9829837.1"/>
    <property type="molecule type" value="Genomic_DNA"/>
</dbReference>
<dbReference type="Pfam" id="PF00735">
    <property type="entry name" value="Septin"/>
    <property type="match status" value="1"/>
</dbReference>
<dbReference type="GO" id="GO:0005525">
    <property type="term" value="F:GTP binding"/>
    <property type="evidence" value="ECO:0007669"/>
    <property type="project" value="UniProtKB-KW"/>
</dbReference>
<proteinExistence type="inferred from homology"/>
<evidence type="ECO:0000313" key="6">
    <source>
        <dbReference type="Proteomes" id="UP001489004"/>
    </source>
</evidence>
<protein>
    <recommendedName>
        <fullName evidence="4">Septin-type G domain-containing protein</fullName>
    </recommendedName>
</protein>
<evidence type="ECO:0000313" key="5">
    <source>
        <dbReference type="EMBL" id="KAK9829837.1"/>
    </source>
</evidence>
<keyword evidence="3" id="KW-1133">Transmembrane helix</keyword>